<keyword evidence="4" id="KW-1185">Reference proteome</keyword>
<feature type="compositionally biased region" description="Basic residues" evidence="1">
    <location>
        <begin position="373"/>
        <end position="382"/>
    </location>
</feature>
<dbReference type="Proteomes" id="UP001049176">
    <property type="component" value="Chromosome 4"/>
</dbReference>
<dbReference type="OrthoDB" id="3176940at2759"/>
<feature type="compositionally biased region" description="Polar residues" evidence="1">
    <location>
        <begin position="362"/>
        <end position="371"/>
    </location>
</feature>
<dbReference type="GeneID" id="66076470"/>
<accession>A0A9P7S240</accession>
<dbReference type="AlphaFoldDB" id="A0A9P7S240"/>
<feature type="domain" description="DUF6697" evidence="2">
    <location>
        <begin position="142"/>
        <end position="346"/>
    </location>
</feature>
<dbReference type="Pfam" id="PF20411">
    <property type="entry name" value="DUF6697"/>
    <property type="match status" value="1"/>
</dbReference>
<comment type="caution">
    <text evidence="3">The sequence shown here is derived from an EMBL/GenBank/DDBJ whole genome shotgun (WGS) entry which is preliminary data.</text>
</comment>
<protein>
    <recommendedName>
        <fullName evidence="2">DUF6697 domain-containing protein</fullName>
    </recommendedName>
</protein>
<feature type="region of interest" description="Disordered" evidence="1">
    <location>
        <begin position="1"/>
        <end position="70"/>
    </location>
</feature>
<reference evidence="3" key="1">
    <citation type="journal article" date="2021" name="Genome Biol. Evol.">
        <title>The assembled and annotated genome of the fairy-ring fungus Marasmius oreades.</title>
        <authorList>
            <person name="Hiltunen M."/>
            <person name="Ament-Velasquez S.L."/>
            <person name="Johannesson H."/>
        </authorList>
    </citation>
    <scope>NUCLEOTIDE SEQUENCE</scope>
    <source>
        <strain evidence="3">03SP1</strain>
    </source>
</reference>
<organism evidence="3 4">
    <name type="scientific">Marasmius oreades</name>
    <name type="common">fairy-ring Marasmius</name>
    <dbReference type="NCBI Taxonomy" id="181124"/>
    <lineage>
        <taxon>Eukaryota</taxon>
        <taxon>Fungi</taxon>
        <taxon>Dikarya</taxon>
        <taxon>Basidiomycota</taxon>
        <taxon>Agaricomycotina</taxon>
        <taxon>Agaricomycetes</taxon>
        <taxon>Agaricomycetidae</taxon>
        <taxon>Agaricales</taxon>
        <taxon>Marasmiineae</taxon>
        <taxon>Marasmiaceae</taxon>
        <taxon>Marasmius</taxon>
    </lineage>
</organism>
<dbReference type="KEGG" id="more:E1B28_007394"/>
<evidence type="ECO:0000259" key="2">
    <source>
        <dbReference type="Pfam" id="PF20411"/>
    </source>
</evidence>
<dbReference type="EMBL" id="CM032184">
    <property type="protein sequence ID" value="KAG7093743.1"/>
    <property type="molecule type" value="Genomic_DNA"/>
</dbReference>
<feature type="compositionally biased region" description="Basic and acidic residues" evidence="1">
    <location>
        <begin position="61"/>
        <end position="70"/>
    </location>
</feature>
<evidence type="ECO:0000313" key="3">
    <source>
        <dbReference type="EMBL" id="KAG7093743.1"/>
    </source>
</evidence>
<dbReference type="RefSeq" id="XP_043010213.1">
    <property type="nucleotide sequence ID" value="XM_043152127.1"/>
</dbReference>
<evidence type="ECO:0000313" key="4">
    <source>
        <dbReference type="Proteomes" id="UP001049176"/>
    </source>
</evidence>
<feature type="region of interest" description="Disordered" evidence="1">
    <location>
        <begin position="348"/>
        <end position="382"/>
    </location>
</feature>
<evidence type="ECO:0000256" key="1">
    <source>
        <dbReference type="SAM" id="MobiDB-lite"/>
    </source>
</evidence>
<name>A0A9P7S240_9AGAR</name>
<gene>
    <name evidence="3" type="ORF">E1B28_007394</name>
</gene>
<dbReference type="InterPro" id="IPR046520">
    <property type="entry name" value="DUF6697"/>
</dbReference>
<sequence>MQGHRRENTSNSISQLDAFSPMKPIKTEEDGEDESVTPEDTKDAIKGEDADEKIGGNYRHLKTETDSKEELVKKEEKKETIESKVECKRRLLPERNAALKVKKEIEGNFLSPETVCRLLDGVEPFSIPFDEDDDEDLDLNFTVSRPLLRELFGGNSQAAFPNFKSKEKLTSNGFTDHQWMCMTGKYNPHLPSLPGQPGLYFGSRNLNDDLTPNVVWDQGVCRVFAGISSGNWLYVGHYEVEYAARLTSDEWQNLAGEVKKTWIVGVMNKNWGRDKRIRIFLRNRPGANRQFTLNEYLALLGDTHNKYLDSVSEAQVIEAFERGEEALVVWKMRCIGYEKAFQRFIAKPPGTKIPSSKKQKASEQPSTSASPTKRMRTRSSAR</sequence>
<proteinExistence type="predicted"/>
<feature type="compositionally biased region" description="Basic and acidic residues" evidence="1">
    <location>
        <begin position="39"/>
        <end position="54"/>
    </location>
</feature>